<sequence length="536" mass="60445">MASNSKSFSHLFNSNATPRPLEGASIQHKVDDLTTDIEGVKSQIERLQRQLKELEGQRHSYQALLSPLRRIPLEIHGEIFAHILADIDPENSERPVDTALINLCLVCRAWRNAALATPRLWNHLVLDGLPTSLRSEVVSHWFSRSGVAPNTLQVFGDSHEGCQGPEGCEFSNVGLAKLLTDGPQLSHLVFSCTSSQCLRNFIDLMKTMETGKPRPWDTLKSLKLSFSHEWNEPASPSESIFLHIPSSVTTFHLFVPYYSDVSTHPDVLNLPIPENTLTNLTTFTLGCDWSGTKMWKVLQLCKNVETLTLDYGFSEISYHDDEPYFLEVCDTGLLLPKVHTLRLNHMRPNVVDFIHILETPMLVELDISFSNFARSPAHYVDLADALDNFCLALVAFIGRTRTLRKLRIYAVKMSKPQIRWIFTSLPHLTHLTLDNVWFDASILDDLSSEMVELTLRTPLPSLQVFELLSLPVDFPLQSLKRFIEDRHLISWAITLKKVVVTYQEYESVTDSEDAISGLEHGCPVEFSVGLVKSGSG</sequence>
<organism evidence="4 5">
    <name type="scientific">Candolleomyces eurysporus</name>
    <dbReference type="NCBI Taxonomy" id="2828524"/>
    <lineage>
        <taxon>Eukaryota</taxon>
        <taxon>Fungi</taxon>
        <taxon>Dikarya</taxon>
        <taxon>Basidiomycota</taxon>
        <taxon>Agaricomycotina</taxon>
        <taxon>Agaricomycetes</taxon>
        <taxon>Agaricomycetidae</taxon>
        <taxon>Agaricales</taxon>
        <taxon>Agaricineae</taxon>
        <taxon>Psathyrellaceae</taxon>
        <taxon>Candolleomyces</taxon>
    </lineage>
</organism>
<keyword evidence="1" id="KW-0175">Coiled coil</keyword>
<dbReference type="Pfam" id="PF12937">
    <property type="entry name" value="F-box-like"/>
    <property type="match status" value="1"/>
</dbReference>
<keyword evidence="5" id="KW-1185">Reference proteome</keyword>
<dbReference type="Proteomes" id="UP001140091">
    <property type="component" value="Unassembled WGS sequence"/>
</dbReference>
<protein>
    <recommendedName>
        <fullName evidence="3">F-box domain-containing protein</fullName>
    </recommendedName>
</protein>
<dbReference type="PANTHER" id="PTHR38926">
    <property type="entry name" value="F-BOX DOMAIN CONTAINING PROTEIN, EXPRESSED"/>
    <property type="match status" value="1"/>
</dbReference>
<accession>A0A9W8J153</accession>
<evidence type="ECO:0000313" key="4">
    <source>
        <dbReference type="EMBL" id="KAJ2926626.1"/>
    </source>
</evidence>
<dbReference type="Gene3D" id="3.80.10.10">
    <property type="entry name" value="Ribonuclease Inhibitor"/>
    <property type="match status" value="1"/>
</dbReference>
<proteinExistence type="predicted"/>
<feature type="coiled-coil region" evidence="1">
    <location>
        <begin position="30"/>
        <end position="64"/>
    </location>
</feature>
<feature type="region of interest" description="Disordered" evidence="2">
    <location>
        <begin position="1"/>
        <end position="24"/>
    </location>
</feature>
<evidence type="ECO:0000256" key="1">
    <source>
        <dbReference type="SAM" id="Coils"/>
    </source>
</evidence>
<dbReference type="InterPro" id="IPR036047">
    <property type="entry name" value="F-box-like_dom_sf"/>
</dbReference>
<dbReference type="InterPro" id="IPR032675">
    <property type="entry name" value="LRR_dom_sf"/>
</dbReference>
<evidence type="ECO:0000259" key="3">
    <source>
        <dbReference type="Pfam" id="PF12937"/>
    </source>
</evidence>
<dbReference type="SUPFAM" id="SSF52047">
    <property type="entry name" value="RNI-like"/>
    <property type="match status" value="1"/>
</dbReference>
<dbReference type="InterPro" id="IPR001810">
    <property type="entry name" value="F-box_dom"/>
</dbReference>
<evidence type="ECO:0000313" key="5">
    <source>
        <dbReference type="Proteomes" id="UP001140091"/>
    </source>
</evidence>
<feature type="domain" description="F-box" evidence="3">
    <location>
        <begin position="70"/>
        <end position="126"/>
    </location>
</feature>
<reference evidence="4" key="1">
    <citation type="submission" date="2022-06" db="EMBL/GenBank/DDBJ databases">
        <title>Genome Sequence of Candolleomyces eurysporus.</title>
        <authorList>
            <person name="Buettner E."/>
        </authorList>
    </citation>
    <scope>NUCLEOTIDE SEQUENCE</scope>
    <source>
        <strain evidence="4">VTCC 930004</strain>
    </source>
</reference>
<gene>
    <name evidence="4" type="ORF">H1R20_g10464</name>
</gene>
<evidence type="ECO:0000256" key="2">
    <source>
        <dbReference type="SAM" id="MobiDB-lite"/>
    </source>
</evidence>
<dbReference type="PANTHER" id="PTHR38926:SF72">
    <property type="entry name" value="IM:7136021-RELATED"/>
    <property type="match status" value="1"/>
</dbReference>
<dbReference type="OrthoDB" id="2890556at2759"/>
<comment type="caution">
    <text evidence="4">The sequence shown here is derived from an EMBL/GenBank/DDBJ whole genome shotgun (WGS) entry which is preliminary data.</text>
</comment>
<feature type="non-terminal residue" evidence="4">
    <location>
        <position position="536"/>
    </location>
</feature>
<name>A0A9W8J153_9AGAR</name>
<dbReference type="AlphaFoldDB" id="A0A9W8J153"/>
<feature type="compositionally biased region" description="Polar residues" evidence="2">
    <location>
        <begin position="1"/>
        <end position="17"/>
    </location>
</feature>
<dbReference type="EMBL" id="JANBPK010001051">
    <property type="protein sequence ID" value="KAJ2926626.1"/>
    <property type="molecule type" value="Genomic_DNA"/>
</dbReference>
<dbReference type="SUPFAM" id="SSF81383">
    <property type="entry name" value="F-box domain"/>
    <property type="match status" value="1"/>
</dbReference>